<comment type="caution">
    <text evidence="2">The sequence shown here is derived from an EMBL/GenBank/DDBJ whole genome shotgun (WGS) entry which is preliminary data.</text>
</comment>
<dbReference type="AlphaFoldDB" id="A0A9Q1GH66"/>
<protein>
    <submittedName>
        <fullName evidence="2">Uncharacterized protein</fullName>
    </submittedName>
</protein>
<keyword evidence="3" id="KW-1185">Reference proteome</keyword>
<proteinExistence type="predicted"/>
<dbReference type="EMBL" id="JAKOGI010003071">
    <property type="protein sequence ID" value="KAJ8420892.1"/>
    <property type="molecule type" value="Genomic_DNA"/>
</dbReference>
<sequence length="216" mass="24814">MDPPPTPMEEDEDKVYIPSQPHIKNTINQPFNIENNDISILGHGISAWQELWHDDSLISTRPNISQLVDGGGNGKGKRKLENFSLDPNKSAKTNGLKRMGSATMMYEKLDTMLEVIISEKRLREVEREERKVERLQRRGKRKRKEMNNKNASGNDGAPSVPDALAKICVLPHFDPMHPVFIFACELIHKKDDLFGLPNDDSRDQWLTYLYERYGKK</sequence>
<accession>A0A9Q1GH66</accession>
<reference evidence="2" key="1">
    <citation type="submission" date="2022-04" db="EMBL/GenBank/DDBJ databases">
        <title>Carnegiea gigantea Genome sequencing and assembly v2.</title>
        <authorList>
            <person name="Copetti D."/>
            <person name="Sanderson M.J."/>
            <person name="Burquez A."/>
            <person name="Wojciechowski M.F."/>
        </authorList>
    </citation>
    <scope>NUCLEOTIDE SEQUENCE</scope>
    <source>
        <strain evidence="2">SGP5-SGP5p</strain>
        <tissue evidence="2">Aerial part</tissue>
    </source>
</reference>
<dbReference type="OrthoDB" id="1280499at2759"/>
<evidence type="ECO:0000313" key="2">
    <source>
        <dbReference type="EMBL" id="KAJ8420892.1"/>
    </source>
</evidence>
<evidence type="ECO:0000256" key="1">
    <source>
        <dbReference type="SAM" id="MobiDB-lite"/>
    </source>
</evidence>
<organism evidence="2 3">
    <name type="scientific">Carnegiea gigantea</name>
    <dbReference type="NCBI Taxonomy" id="171969"/>
    <lineage>
        <taxon>Eukaryota</taxon>
        <taxon>Viridiplantae</taxon>
        <taxon>Streptophyta</taxon>
        <taxon>Embryophyta</taxon>
        <taxon>Tracheophyta</taxon>
        <taxon>Spermatophyta</taxon>
        <taxon>Magnoliopsida</taxon>
        <taxon>eudicotyledons</taxon>
        <taxon>Gunneridae</taxon>
        <taxon>Pentapetalae</taxon>
        <taxon>Caryophyllales</taxon>
        <taxon>Cactineae</taxon>
        <taxon>Cactaceae</taxon>
        <taxon>Cactoideae</taxon>
        <taxon>Echinocereeae</taxon>
        <taxon>Carnegiea</taxon>
    </lineage>
</organism>
<dbReference type="Proteomes" id="UP001153076">
    <property type="component" value="Unassembled WGS sequence"/>
</dbReference>
<feature type="region of interest" description="Disordered" evidence="1">
    <location>
        <begin position="133"/>
        <end position="158"/>
    </location>
</feature>
<feature type="region of interest" description="Disordered" evidence="1">
    <location>
        <begin position="68"/>
        <end position="95"/>
    </location>
</feature>
<name>A0A9Q1GH66_9CARY</name>
<evidence type="ECO:0000313" key="3">
    <source>
        <dbReference type="Proteomes" id="UP001153076"/>
    </source>
</evidence>
<gene>
    <name evidence="2" type="ORF">Cgig2_016235</name>
</gene>